<feature type="region of interest" description="Disordered" evidence="1">
    <location>
        <begin position="382"/>
        <end position="415"/>
    </location>
</feature>
<reference evidence="2" key="2">
    <citation type="submission" date="2020-09" db="EMBL/GenBank/DDBJ databases">
        <authorList>
            <person name="Sun Q."/>
            <person name="Ohkuma M."/>
        </authorList>
    </citation>
    <scope>NUCLEOTIDE SEQUENCE</scope>
    <source>
        <strain evidence="2">JCM 3090</strain>
    </source>
</reference>
<reference evidence="2" key="1">
    <citation type="journal article" date="2014" name="Int. J. Syst. Evol. Microbiol.">
        <title>Complete genome sequence of Corynebacterium casei LMG S-19264T (=DSM 44701T), isolated from a smear-ripened cheese.</title>
        <authorList>
            <consortium name="US DOE Joint Genome Institute (JGI-PGF)"/>
            <person name="Walter F."/>
            <person name="Albersmeier A."/>
            <person name="Kalinowski J."/>
            <person name="Ruckert C."/>
        </authorList>
    </citation>
    <scope>NUCLEOTIDE SEQUENCE</scope>
    <source>
        <strain evidence="2">JCM 3090</strain>
    </source>
</reference>
<name>A0A8J3AZG4_9ACTN</name>
<evidence type="ECO:0000256" key="1">
    <source>
        <dbReference type="SAM" id="MobiDB-lite"/>
    </source>
</evidence>
<feature type="compositionally biased region" description="Low complexity" evidence="1">
    <location>
        <begin position="390"/>
        <end position="399"/>
    </location>
</feature>
<dbReference type="RefSeq" id="WP_189168373.1">
    <property type="nucleotide sequence ID" value="NZ_BMQB01000001.1"/>
</dbReference>
<dbReference type="AlphaFoldDB" id="A0A8J3AZG4"/>
<gene>
    <name evidence="2" type="ORF">GCM10010123_05390</name>
</gene>
<sequence>MDAARDRTRSGRSALRAVGACAALVALLATGSDVRPTPRSSAAARVEARPGQSAAPSPVPLDALFAWRSVVRAGMPNTGFAGGNGHGMYVAPANPRSRTAVFVEAATGRVVARVDPPAGREIHNVRFAGNYAIVAEDSALTAGAPPRSRVRLLRVDLRTGRQQAVPAHPAHTGPWSVVGDTLYHESADPRTDTWCVSTLIVPTLATATLHCPAAGASVSGVEVTGAGIGFTETDPHGCPRNVLLDPRGGTRTVLPSMSRACTAAGALDLAGTPVWVEQPDLENADEGRIWAGLAGRVVPLGDAHPGSLRYCAGHAYWTVAVFAGSGPYEEMRRWRPGGRVEVVHRDARTGAYFGRIDCHGDAITVTGSDADSGLDTLWEAGVPAAGGGRPPVASAARRGLSGAPGTRRWPSSSGR</sequence>
<proteinExistence type="predicted"/>
<comment type="caution">
    <text evidence="2">The sequence shown here is derived from an EMBL/GenBank/DDBJ whole genome shotgun (WGS) entry which is preliminary data.</text>
</comment>
<protein>
    <submittedName>
        <fullName evidence="2">Uncharacterized protein</fullName>
    </submittedName>
</protein>
<evidence type="ECO:0000313" key="3">
    <source>
        <dbReference type="Proteomes" id="UP000649739"/>
    </source>
</evidence>
<keyword evidence="3" id="KW-1185">Reference proteome</keyword>
<dbReference type="Proteomes" id="UP000649739">
    <property type="component" value="Unassembled WGS sequence"/>
</dbReference>
<dbReference type="EMBL" id="BMQB01000001">
    <property type="protein sequence ID" value="GGJ78325.1"/>
    <property type="molecule type" value="Genomic_DNA"/>
</dbReference>
<organism evidence="2 3">
    <name type="scientific">Pilimelia anulata</name>
    <dbReference type="NCBI Taxonomy" id="53371"/>
    <lineage>
        <taxon>Bacteria</taxon>
        <taxon>Bacillati</taxon>
        <taxon>Actinomycetota</taxon>
        <taxon>Actinomycetes</taxon>
        <taxon>Micromonosporales</taxon>
        <taxon>Micromonosporaceae</taxon>
        <taxon>Pilimelia</taxon>
    </lineage>
</organism>
<accession>A0A8J3AZG4</accession>
<feature type="region of interest" description="Disordered" evidence="1">
    <location>
        <begin position="33"/>
        <end position="56"/>
    </location>
</feature>
<evidence type="ECO:0000313" key="2">
    <source>
        <dbReference type="EMBL" id="GGJ78325.1"/>
    </source>
</evidence>